<organism evidence="1 2">
    <name type="scientific">Halobacillus karajensis</name>
    <dbReference type="NCBI Taxonomy" id="195088"/>
    <lineage>
        <taxon>Bacteria</taxon>
        <taxon>Bacillati</taxon>
        <taxon>Bacillota</taxon>
        <taxon>Bacilli</taxon>
        <taxon>Bacillales</taxon>
        <taxon>Bacillaceae</taxon>
        <taxon>Halobacillus</taxon>
    </lineage>
</organism>
<gene>
    <name evidence="1" type="ORF">BN983_02132</name>
</gene>
<comment type="caution">
    <text evidence="1">The sequence shown here is derived from an EMBL/GenBank/DDBJ whole genome shotgun (WGS) entry which is preliminary data.</text>
</comment>
<dbReference type="SUPFAM" id="SSF53756">
    <property type="entry name" value="UDP-Glycosyltransferase/glycogen phosphorylase"/>
    <property type="match status" value="1"/>
</dbReference>
<evidence type="ECO:0000313" key="2">
    <source>
        <dbReference type="Proteomes" id="UP000028868"/>
    </source>
</evidence>
<evidence type="ECO:0008006" key="3">
    <source>
        <dbReference type="Google" id="ProtNLM"/>
    </source>
</evidence>
<accession>A0A024P493</accession>
<dbReference type="EMBL" id="CCDI010000002">
    <property type="protein sequence ID" value="CDQ23879.1"/>
    <property type="molecule type" value="Genomic_DNA"/>
</dbReference>
<dbReference type="RefSeq" id="WP_035508276.1">
    <property type="nucleotide sequence ID" value="NZ_CCDH010000003.1"/>
</dbReference>
<dbReference type="NCBIfam" id="TIGR04396">
    <property type="entry name" value="surf_polysacc"/>
    <property type="match status" value="1"/>
</dbReference>
<dbReference type="Proteomes" id="UP000028868">
    <property type="component" value="Unassembled WGS sequence"/>
</dbReference>
<reference evidence="1 2" key="2">
    <citation type="submission" date="2014-05" db="EMBL/GenBank/DDBJ databases">
        <title>Draft genome sequence of Halobacillus karajensis HK-03.</title>
        <authorList>
            <person name="Khelaifia S."/>
            <person name="Croce O."/>
            <person name="Lagier J.C."/>
            <person name="Raoult D."/>
        </authorList>
    </citation>
    <scope>NUCLEOTIDE SEQUENCE [LARGE SCALE GENOMIC DNA]</scope>
    <source>
        <strain evidence="1 2">HD-03</strain>
    </source>
</reference>
<dbReference type="InterPro" id="IPR030906">
    <property type="entry name" value="Surf_polysacc"/>
</dbReference>
<keyword evidence="2" id="KW-1185">Reference proteome</keyword>
<dbReference type="AlphaFoldDB" id="A0A024P493"/>
<name>A0A024P493_9BACI</name>
<reference evidence="2" key="1">
    <citation type="submission" date="2014-03" db="EMBL/GenBank/DDBJ databases">
        <authorList>
            <person name="Urmite Genomes U."/>
        </authorList>
    </citation>
    <scope>NUCLEOTIDE SEQUENCE [LARGE SCALE GENOMIC DNA]</scope>
    <source>
        <strain evidence="2">HD-03</strain>
    </source>
</reference>
<sequence>MLYLPIEIKTRELHGKLLLAYHALLKGKNVIIGEHSKVEEAAQIYPKGIFLCKGYPSGYMKRVVVTAKQANHMVANLDEEGLIYTDPNFYLKTRMNRKWMPYLDHVYCWGRKQQQMIERTYPEMKGKCISSGNPRFDLLTPKYRELYREESNQMKKTFGPYILVNTRFTLFNTIKGKKEKGLTPHARYIRDLYNQFVFMIKRISKDFPDITIIVRPHPAERKESYSEELRGCSNVLVENEGAVIHWLMGAEALIHNGCTTGIEAYLLEKPVFSYEPMTSPVYDVFLTQDVSIRIKDSEDLSSQLREVLKKGGRVEIPVSSVFRDYYVNVKVEGYAYLRMLDPMEKAGLETNAPVRPIAHRYPKDRRKKTRYLFPSLTEGEIQSFFNKINKIERERLCVQMFPLADRLFLLTAEGRR</sequence>
<proteinExistence type="predicted"/>
<dbReference type="OrthoDB" id="5430637at2"/>
<evidence type="ECO:0000313" key="1">
    <source>
        <dbReference type="EMBL" id="CDQ23879.1"/>
    </source>
</evidence>
<dbReference type="Gene3D" id="3.40.50.12580">
    <property type="match status" value="1"/>
</dbReference>
<dbReference type="InterPro" id="IPR043148">
    <property type="entry name" value="TagF_C"/>
</dbReference>
<protein>
    <recommendedName>
        <fullName evidence="3">Capsule polysaccharide biosynthesis protein</fullName>
    </recommendedName>
</protein>